<proteinExistence type="predicted"/>
<dbReference type="GO" id="GO:0005829">
    <property type="term" value="C:cytosol"/>
    <property type="evidence" value="ECO:0007669"/>
    <property type="project" value="TreeGrafter"/>
</dbReference>
<dbReference type="PANTHER" id="PTHR12215">
    <property type="entry name" value="PHOSPHOPANTETHEINE TRANSFERASE"/>
    <property type="match status" value="1"/>
</dbReference>
<protein>
    <recommendedName>
        <fullName evidence="1">holo-[acyl-carrier-protein] synthase</fullName>
        <ecNumber evidence="1">2.7.8.7</ecNumber>
    </recommendedName>
</protein>
<evidence type="ECO:0000259" key="3">
    <source>
        <dbReference type="Pfam" id="PF01648"/>
    </source>
</evidence>
<evidence type="ECO:0000256" key="1">
    <source>
        <dbReference type="ARBA" id="ARBA00013172"/>
    </source>
</evidence>
<dbReference type="InterPro" id="IPR050559">
    <property type="entry name" value="P-Pant_transferase_sf"/>
</dbReference>
<dbReference type="RefSeq" id="XP_022457250.1">
    <property type="nucleotide sequence ID" value="XM_022605820.1"/>
</dbReference>
<dbReference type="SUPFAM" id="SSF56214">
    <property type="entry name" value="4'-phosphopantetheinyl transferase"/>
    <property type="match status" value="2"/>
</dbReference>
<reference evidence="4" key="2">
    <citation type="submission" date="2014-02" db="EMBL/GenBank/DDBJ databases">
        <title>Complete DNA sequence of /Kuraishia capsulata/ illustrates novel genomic features among budding yeasts (/Saccharomycotina/).</title>
        <authorList>
            <person name="Morales L."/>
            <person name="Noel B."/>
            <person name="Porcel B."/>
            <person name="Marcet-Houben M."/>
            <person name="Hullo M-F."/>
            <person name="Sacerdot C."/>
            <person name="Tekaia F."/>
            <person name="Leh-Louis V."/>
            <person name="Despons L."/>
            <person name="Khanna V."/>
            <person name="Aury J-M."/>
            <person name="Barbe V."/>
            <person name="Couloux A."/>
            <person name="Labadie K."/>
            <person name="Pelletier E."/>
            <person name="Souciet J-L."/>
            <person name="Boekhout T."/>
            <person name="Gabaldon T."/>
            <person name="Wincker P."/>
            <person name="Dujon B."/>
        </authorList>
    </citation>
    <scope>NUCLEOTIDE SEQUENCE</scope>
    <source>
        <strain evidence="4">CBS 1993</strain>
    </source>
</reference>
<dbReference type="Proteomes" id="UP000019384">
    <property type="component" value="Unassembled WGS sequence"/>
</dbReference>
<dbReference type="GeneID" id="34518638"/>
<dbReference type="Gene3D" id="3.90.470.20">
    <property type="entry name" value="4'-phosphopantetheinyl transferase domain"/>
    <property type="match status" value="2"/>
</dbReference>
<dbReference type="PANTHER" id="PTHR12215:SF10">
    <property type="entry name" value="L-AMINOADIPATE-SEMIALDEHYDE DEHYDROGENASE-PHOSPHOPANTETHEINYL TRANSFERASE"/>
    <property type="match status" value="1"/>
</dbReference>
<dbReference type="Pfam" id="PF01648">
    <property type="entry name" value="ACPS"/>
    <property type="match status" value="1"/>
</dbReference>
<dbReference type="OrthoDB" id="26719at2759"/>
<dbReference type="EC" id="2.7.8.7" evidence="1"/>
<dbReference type="GO" id="GO:0008897">
    <property type="term" value="F:holo-[acyl-carrier-protein] synthase activity"/>
    <property type="evidence" value="ECO:0007669"/>
    <property type="project" value="UniProtKB-EC"/>
</dbReference>
<dbReference type="EMBL" id="HG793125">
    <property type="protein sequence ID" value="CDK25238.1"/>
    <property type="molecule type" value="Genomic_DNA"/>
</dbReference>
<keyword evidence="5" id="KW-1185">Reference proteome</keyword>
<feature type="domain" description="4'-phosphopantetheinyl transferase" evidence="3">
    <location>
        <begin position="135"/>
        <end position="217"/>
    </location>
</feature>
<gene>
    <name evidence="4" type="ORF">KUCA_T00001205001</name>
</gene>
<name>W6MHL9_9ASCO</name>
<keyword evidence="2" id="KW-0808">Transferase</keyword>
<dbReference type="AlphaFoldDB" id="W6MHL9"/>
<dbReference type="HOGENOM" id="CLU_953488_0_0_1"/>
<sequence>MPSDLDGVYESFAKCVSGSGLVVFVVKFDPDSNLLLDDYNFEMFMRLQSLQKQLRIKNLKFRNLQILSLINASLVKFICSIKCGNMTNPQISTGEFGKPSLEDGSFTFNISDEFNMVAIAVDFEARGEIGLDLADLVEMRPLVPDVSKNWTAPTGEIFSPRETQYLLQQYESWHEEKQTNLETLLTQYWSLKEGYTKFIGLGLNYPLVKCEFLQSETILKRSEKLDFSPQDLHFKDLETKWVNSECICVPKTTSFSTRLSERIFCSVLVDASISYEPPKLISVSLEAMLAFCKSAQD</sequence>
<dbReference type="GO" id="GO:0019878">
    <property type="term" value="P:lysine biosynthetic process via aminoadipic acid"/>
    <property type="evidence" value="ECO:0007669"/>
    <property type="project" value="TreeGrafter"/>
</dbReference>
<evidence type="ECO:0000313" key="5">
    <source>
        <dbReference type="Proteomes" id="UP000019384"/>
    </source>
</evidence>
<dbReference type="InterPro" id="IPR037143">
    <property type="entry name" value="4-PPantetheinyl_Trfase_dom_sf"/>
</dbReference>
<evidence type="ECO:0000256" key="2">
    <source>
        <dbReference type="ARBA" id="ARBA00022679"/>
    </source>
</evidence>
<organism evidence="4 5">
    <name type="scientific">Kuraishia capsulata CBS 1993</name>
    <dbReference type="NCBI Taxonomy" id="1382522"/>
    <lineage>
        <taxon>Eukaryota</taxon>
        <taxon>Fungi</taxon>
        <taxon>Dikarya</taxon>
        <taxon>Ascomycota</taxon>
        <taxon>Saccharomycotina</taxon>
        <taxon>Pichiomycetes</taxon>
        <taxon>Pichiales</taxon>
        <taxon>Pichiaceae</taxon>
        <taxon>Kuraishia</taxon>
    </lineage>
</organism>
<dbReference type="GO" id="GO:0000287">
    <property type="term" value="F:magnesium ion binding"/>
    <property type="evidence" value="ECO:0007669"/>
    <property type="project" value="InterPro"/>
</dbReference>
<accession>W6MHL9</accession>
<dbReference type="InterPro" id="IPR008278">
    <property type="entry name" value="4-PPantetheinyl_Trfase_dom"/>
</dbReference>
<evidence type="ECO:0000313" key="4">
    <source>
        <dbReference type="EMBL" id="CDK25238.1"/>
    </source>
</evidence>
<reference evidence="4" key="1">
    <citation type="submission" date="2013-12" db="EMBL/GenBank/DDBJ databases">
        <authorList>
            <person name="Genoscope - CEA"/>
        </authorList>
    </citation>
    <scope>NUCLEOTIDE SEQUENCE</scope>
    <source>
        <strain evidence="4">CBS 1993</strain>
    </source>
</reference>
<dbReference type="STRING" id="1382522.W6MHL9"/>